<dbReference type="Proteomes" id="UP000766570">
    <property type="component" value="Unassembled WGS sequence"/>
</dbReference>
<keyword evidence="2" id="KW-1185">Reference proteome</keyword>
<dbReference type="EMBL" id="JAGIOE010000001">
    <property type="protein sequence ID" value="MBP2373571.1"/>
    <property type="molecule type" value="Genomic_DNA"/>
</dbReference>
<proteinExistence type="predicted"/>
<reference evidence="1 2" key="1">
    <citation type="submission" date="2021-03" db="EMBL/GenBank/DDBJ databases">
        <title>Sequencing the genomes of 1000 actinobacteria strains.</title>
        <authorList>
            <person name="Klenk H.-P."/>
        </authorList>
    </citation>
    <scope>NUCLEOTIDE SEQUENCE [LARGE SCALE GENOMIC DNA]</scope>
    <source>
        <strain evidence="1 2">DSM 15454</strain>
    </source>
</reference>
<name>A0ABS4WBY5_9MICC</name>
<protein>
    <submittedName>
        <fullName evidence="1">Uncharacterized protein</fullName>
    </submittedName>
</protein>
<evidence type="ECO:0000313" key="1">
    <source>
        <dbReference type="EMBL" id="MBP2373571.1"/>
    </source>
</evidence>
<organism evidence="1 2">
    <name type="scientific">Paeniglutamicibacter psychrophenolicus</name>
    <dbReference type="NCBI Taxonomy" id="257454"/>
    <lineage>
        <taxon>Bacteria</taxon>
        <taxon>Bacillati</taxon>
        <taxon>Actinomycetota</taxon>
        <taxon>Actinomycetes</taxon>
        <taxon>Micrococcales</taxon>
        <taxon>Micrococcaceae</taxon>
        <taxon>Paeniglutamicibacter</taxon>
    </lineage>
</organism>
<comment type="caution">
    <text evidence="1">The sequence shown here is derived from an EMBL/GenBank/DDBJ whole genome shotgun (WGS) entry which is preliminary data.</text>
</comment>
<gene>
    <name evidence="1" type="ORF">JOF46_001483</name>
</gene>
<sequence>MAASLATGNPLLVLANPGIAAESRALVADQHRVFVKLFGSHIVRGTGAQVIAAYRLFLTTYAAEASNRNPGDAGGERTGEQLAPDSMFASELFGNDDVAMLHHRLKSASFLQGYSVLEDAHRNPATDRCDPKAEAIRAYVQEPGSIPDILEELATRFPGTVDAAYEVAFSRPGFSWERDGEALLRRYKPEEFRTRDLPSIAVLPPWLKDAVHGRARAPRA</sequence>
<dbReference type="RefSeq" id="WP_209906743.1">
    <property type="nucleotide sequence ID" value="NZ_BAAAMI010000005.1"/>
</dbReference>
<evidence type="ECO:0000313" key="2">
    <source>
        <dbReference type="Proteomes" id="UP000766570"/>
    </source>
</evidence>
<accession>A0ABS4WBY5</accession>